<comment type="similarity">
    <text evidence="2 6">Belongs to the dTDP-4-dehydrorhamnose reductase family.</text>
</comment>
<dbReference type="SUPFAM" id="SSF51735">
    <property type="entry name" value="NAD(P)-binding Rossmann-fold domains"/>
    <property type="match status" value="1"/>
</dbReference>
<dbReference type="EMBL" id="BLTE01000003">
    <property type="protein sequence ID" value="GFK93134.1"/>
    <property type="molecule type" value="Genomic_DNA"/>
</dbReference>
<evidence type="ECO:0000256" key="1">
    <source>
        <dbReference type="ARBA" id="ARBA00004781"/>
    </source>
</evidence>
<evidence type="ECO:0000256" key="4">
    <source>
        <dbReference type="ARBA" id="ARBA00017099"/>
    </source>
</evidence>
<accession>A0A6V8LN89</accession>
<dbReference type="NCBIfam" id="TIGR01214">
    <property type="entry name" value="rmlD"/>
    <property type="match status" value="1"/>
</dbReference>
<dbReference type="CDD" id="cd05254">
    <property type="entry name" value="dTDP_HR_like_SDR_e"/>
    <property type="match status" value="1"/>
</dbReference>
<dbReference type="UniPathway" id="UPA00124"/>
<evidence type="ECO:0000313" key="8">
    <source>
        <dbReference type="EMBL" id="GFK93134.1"/>
    </source>
</evidence>
<evidence type="ECO:0000313" key="9">
    <source>
        <dbReference type="Proteomes" id="UP000494245"/>
    </source>
</evidence>
<dbReference type="Pfam" id="PF04321">
    <property type="entry name" value="RmlD_sub_bind"/>
    <property type="match status" value="1"/>
</dbReference>
<dbReference type="InterPro" id="IPR005913">
    <property type="entry name" value="dTDP_dehydrorham_reduct"/>
</dbReference>
<dbReference type="InterPro" id="IPR036291">
    <property type="entry name" value="NAD(P)-bd_dom_sf"/>
</dbReference>
<dbReference type="RefSeq" id="WP_173081872.1">
    <property type="nucleotide sequence ID" value="NZ_BLTE01000003.1"/>
</dbReference>
<dbReference type="InterPro" id="IPR029903">
    <property type="entry name" value="RmlD-like-bd"/>
</dbReference>
<dbReference type="Gene3D" id="3.90.25.10">
    <property type="entry name" value="UDP-galactose 4-epimerase, domain 1"/>
    <property type="match status" value="1"/>
</dbReference>
<reference evidence="8 9" key="1">
    <citation type="submission" date="2020-04" db="EMBL/GenBank/DDBJ databases">
        <authorList>
            <consortium name="Desulfovibrio sp. FSS-1 genome sequencing consortium"/>
            <person name="Shimoshige H."/>
            <person name="Kobayashi H."/>
            <person name="Maekawa T."/>
        </authorList>
    </citation>
    <scope>NUCLEOTIDE SEQUENCE [LARGE SCALE GENOMIC DNA]</scope>
    <source>
        <strain evidence="8 9">SIID29052-01</strain>
    </source>
</reference>
<evidence type="ECO:0000259" key="7">
    <source>
        <dbReference type="Pfam" id="PF04321"/>
    </source>
</evidence>
<dbReference type="GO" id="GO:0019305">
    <property type="term" value="P:dTDP-rhamnose biosynthetic process"/>
    <property type="evidence" value="ECO:0007669"/>
    <property type="project" value="UniProtKB-UniPathway"/>
</dbReference>
<dbReference type="GO" id="GO:0008831">
    <property type="term" value="F:dTDP-4-dehydrorhamnose reductase activity"/>
    <property type="evidence" value="ECO:0007669"/>
    <property type="project" value="UniProtKB-EC"/>
</dbReference>
<keyword evidence="6 8" id="KW-0560">Oxidoreductase</keyword>
<feature type="domain" description="RmlD-like substrate binding" evidence="7">
    <location>
        <begin position="9"/>
        <end position="281"/>
    </location>
</feature>
<comment type="catalytic activity">
    <reaction evidence="5">
        <text>dTDP-beta-L-rhamnose + NADP(+) = dTDP-4-dehydro-beta-L-rhamnose + NADPH + H(+)</text>
        <dbReference type="Rhea" id="RHEA:21796"/>
        <dbReference type="ChEBI" id="CHEBI:15378"/>
        <dbReference type="ChEBI" id="CHEBI:57510"/>
        <dbReference type="ChEBI" id="CHEBI:57783"/>
        <dbReference type="ChEBI" id="CHEBI:58349"/>
        <dbReference type="ChEBI" id="CHEBI:62830"/>
        <dbReference type="EC" id="1.1.1.133"/>
    </reaction>
</comment>
<keyword evidence="6" id="KW-0521">NADP</keyword>
<reference evidence="8 9" key="2">
    <citation type="submission" date="2020-05" db="EMBL/GenBank/DDBJ databases">
        <title>Draft genome sequence of Desulfovibrio sp. strainFSS-1.</title>
        <authorList>
            <person name="Shimoshige H."/>
            <person name="Kobayashi H."/>
            <person name="Maekawa T."/>
        </authorList>
    </citation>
    <scope>NUCLEOTIDE SEQUENCE [LARGE SCALE GENOMIC DNA]</scope>
    <source>
        <strain evidence="8 9">SIID29052-01</strain>
    </source>
</reference>
<dbReference type="PANTHER" id="PTHR10491:SF4">
    <property type="entry name" value="METHIONINE ADENOSYLTRANSFERASE 2 SUBUNIT BETA"/>
    <property type="match status" value="1"/>
</dbReference>
<dbReference type="EC" id="1.1.1.133" evidence="3 6"/>
<comment type="pathway">
    <text evidence="1 6">Carbohydrate biosynthesis; dTDP-L-rhamnose biosynthesis.</text>
</comment>
<gene>
    <name evidence="8" type="primary">rmlD</name>
    <name evidence="8" type="ORF">NNJEOMEG_00964</name>
</gene>
<name>A0A6V8LN89_9BACT</name>
<organism evidence="8 9">
    <name type="scientific">Fundidesulfovibrio magnetotacticus</name>
    <dbReference type="NCBI Taxonomy" id="2730080"/>
    <lineage>
        <taxon>Bacteria</taxon>
        <taxon>Pseudomonadati</taxon>
        <taxon>Thermodesulfobacteriota</taxon>
        <taxon>Desulfovibrionia</taxon>
        <taxon>Desulfovibrionales</taxon>
        <taxon>Desulfovibrionaceae</taxon>
        <taxon>Fundidesulfovibrio</taxon>
    </lineage>
</organism>
<dbReference type="Proteomes" id="UP000494245">
    <property type="component" value="Unassembled WGS sequence"/>
</dbReference>
<comment type="caution">
    <text evidence="8">The sequence shown here is derived from an EMBL/GenBank/DDBJ whole genome shotgun (WGS) entry which is preliminary data.</text>
</comment>
<evidence type="ECO:0000256" key="3">
    <source>
        <dbReference type="ARBA" id="ARBA00012929"/>
    </source>
</evidence>
<keyword evidence="9" id="KW-1185">Reference proteome</keyword>
<dbReference type="Gene3D" id="3.40.50.720">
    <property type="entry name" value="NAD(P)-binding Rossmann-like Domain"/>
    <property type="match status" value="1"/>
</dbReference>
<evidence type="ECO:0000256" key="6">
    <source>
        <dbReference type="RuleBase" id="RU364082"/>
    </source>
</evidence>
<proteinExistence type="inferred from homology"/>
<dbReference type="AlphaFoldDB" id="A0A6V8LN89"/>
<dbReference type="PANTHER" id="PTHR10491">
    <property type="entry name" value="DTDP-4-DEHYDRORHAMNOSE REDUCTASE"/>
    <property type="match status" value="1"/>
</dbReference>
<protein>
    <recommendedName>
        <fullName evidence="4 6">dTDP-4-dehydrorhamnose reductase</fullName>
        <ecNumber evidence="3 6">1.1.1.133</ecNumber>
    </recommendedName>
</protein>
<sequence length="290" mass="31330">MTPGRIAVLGGRTGLLGVPLARALEARGYEVEPLGRADFDPLSSEAAARFLDDYQPHWLVNAVAYTAVDKAEDEPAEAATLNKALPAMLGRLCQARSIGLFHFSTDFVFDGKKNTPYTEEDPTGPASVYGQTKLDGEKALTALGMQRLIIARVAWLFGPGKKNFVRTILNLAKEREELGVVHDQIGSPSYTPDLAEYAASLLQADANGLFHLANAGRASWCELAGEAVAAAGLTCRVRPITTADYPLKAARPAYSVLDTAKFTRATGVAPRPWLQALREYVYTELEADPH</sequence>
<evidence type="ECO:0000256" key="2">
    <source>
        <dbReference type="ARBA" id="ARBA00010944"/>
    </source>
</evidence>
<evidence type="ECO:0000256" key="5">
    <source>
        <dbReference type="ARBA" id="ARBA00048200"/>
    </source>
</evidence>
<comment type="function">
    <text evidence="6">Catalyzes the reduction of dTDP-6-deoxy-L-lyxo-4-hexulose to yield dTDP-L-rhamnose.</text>
</comment>